<evidence type="ECO:0000259" key="4">
    <source>
        <dbReference type="PROSITE" id="PS50949"/>
    </source>
</evidence>
<dbReference type="InterPro" id="IPR028978">
    <property type="entry name" value="Chorismate_lyase_/UTRA_dom_sf"/>
</dbReference>
<dbReference type="SUPFAM" id="SSF46785">
    <property type="entry name" value="Winged helix' DNA-binding domain"/>
    <property type="match status" value="1"/>
</dbReference>
<dbReference type="Gene3D" id="1.10.10.10">
    <property type="entry name" value="Winged helix-like DNA-binding domain superfamily/Winged helix DNA-binding domain"/>
    <property type="match status" value="1"/>
</dbReference>
<evidence type="ECO:0000313" key="8">
    <source>
        <dbReference type="Proteomes" id="UP000474042"/>
    </source>
</evidence>
<reference evidence="5 7" key="1">
    <citation type="submission" date="2019-07" db="EMBL/GenBank/DDBJ databases">
        <title>Whole genome shotgun sequence of Clostridium butyricum NBRC 3858.</title>
        <authorList>
            <person name="Hosoyama A."/>
            <person name="Uohara A."/>
            <person name="Ohji S."/>
            <person name="Ichikawa N."/>
        </authorList>
    </citation>
    <scope>NUCLEOTIDE SEQUENCE [LARGE SCALE GENOMIC DNA]</scope>
    <source>
        <strain evidence="5 7">NBRC 3858</strain>
    </source>
</reference>
<reference evidence="6 8" key="2">
    <citation type="submission" date="2020-01" db="EMBL/GenBank/DDBJ databases">
        <title>Genome sequence of a 1,3-propanediol producer, Clostridium butyricum S3.</title>
        <authorList>
            <person name="Zhou J."/>
        </authorList>
    </citation>
    <scope>NUCLEOTIDE SEQUENCE [LARGE SCALE GENOMIC DNA]</scope>
    <source>
        <strain evidence="6 8">S3</strain>
    </source>
</reference>
<evidence type="ECO:0000313" key="5">
    <source>
        <dbReference type="EMBL" id="GEQ19904.1"/>
    </source>
</evidence>
<name>A0A0Q0TYB5_CLOBU</name>
<evidence type="ECO:0000313" key="7">
    <source>
        <dbReference type="Proteomes" id="UP000321089"/>
    </source>
</evidence>
<dbReference type="RefSeq" id="WP_002581047.1">
    <property type="nucleotide sequence ID" value="NZ_BKBB01000022.1"/>
</dbReference>
<dbReference type="AlphaFoldDB" id="A0A0Q0TYB5"/>
<keyword evidence="2" id="KW-0238">DNA-binding</keyword>
<dbReference type="CDD" id="cd07377">
    <property type="entry name" value="WHTH_GntR"/>
    <property type="match status" value="1"/>
</dbReference>
<evidence type="ECO:0000256" key="2">
    <source>
        <dbReference type="ARBA" id="ARBA00023125"/>
    </source>
</evidence>
<dbReference type="PRINTS" id="PR00035">
    <property type="entry name" value="HTHGNTR"/>
</dbReference>
<keyword evidence="3" id="KW-0804">Transcription</keyword>
<dbReference type="Proteomes" id="UP000321089">
    <property type="component" value="Unassembled WGS sequence"/>
</dbReference>
<dbReference type="SMART" id="SM00345">
    <property type="entry name" value="HTH_GNTR"/>
    <property type="match status" value="1"/>
</dbReference>
<dbReference type="InterPro" id="IPR000524">
    <property type="entry name" value="Tscrpt_reg_HTH_GntR"/>
</dbReference>
<evidence type="ECO:0000256" key="3">
    <source>
        <dbReference type="ARBA" id="ARBA00023163"/>
    </source>
</evidence>
<dbReference type="InterPro" id="IPR050679">
    <property type="entry name" value="Bact_HTH_transcr_reg"/>
</dbReference>
<sequence length="245" mass="27860">MDKVNLENNQKQLRYVAVYDKLFKMINEGIFKDGARLPSEPDLAKSLGVSRTTLRQALALLQDDGLIKNIQGKGNFIQKSTTDKSSGLEIIDNPIYKCINETIDDVEIDFHIELPNDYMLQILQKKTAVCVVVDRWYKSNDIVVAYSFTLIPIETISENNIDLNSKEELLKFLENDIYSRSSKSTIEIKHSASGSFTAKKYSLYSNGQCHLIQESLYTSTDNNPAVYNKHYLPLDISSIKINSFK</sequence>
<organism evidence="5 7">
    <name type="scientific">Clostridium butyricum</name>
    <dbReference type="NCBI Taxonomy" id="1492"/>
    <lineage>
        <taxon>Bacteria</taxon>
        <taxon>Bacillati</taxon>
        <taxon>Bacillota</taxon>
        <taxon>Clostridia</taxon>
        <taxon>Eubacteriales</taxon>
        <taxon>Clostridiaceae</taxon>
        <taxon>Clostridium</taxon>
    </lineage>
</organism>
<dbReference type="EMBL" id="WOFV02000088">
    <property type="protein sequence ID" value="NAS19652.1"/>
    <property type="molecule type" value="Genomic_DNA"/>
</dbReference>
<protein>
    <submittedName>
        <fullName evidence="6">GntR family transcriptional regulator</fullName>
    </submittedName>
    <submittedName>
        <fullName evidence="5">Putative transcriptional regulator (GntR family)</fullName>
    </submittedName>
</protein>
<feature type="domain" description="HTH gntR-type" evidence="4">
    <location>
        <begin position="12"/>
        <end position="80"/>
    </location>
</feature>
<dbReference type="GO" id="GO:0045892">
    <property type="term" value="P:negative regulation of DNA-templated transcription"/>
    <property type="evidence" value="ECO:0007669"/>
    <property type="project" value="TreeGrafter"/>
</dbReference>
<dbReference type="PANTHER" id="PTHR44846">
    <property type="entry name" value="MANNOSYL-D-GLYCERATE TRANSPORT/METABOLISM SYSTEM REPRESSOR MNGR-RELATED"/>
    <property type="match status" value="1"/>
</dbReference>
<gene>
    <name evidence="5" type="ORF">CBU02nite_04100</name>
    <name evidence="6" type="ORF">GND98_017775</name>
</gene>
<keyword evidence="1" id="KW-0805">Transcription regulation</keyword>
<dbReference type="InterPro" id="IPR036388">
    <property type="entry name" value="WH-like_DNA-bd_sf"/>
</dbReference>
<dbReference type="PANTHER" id="PTHR44846:SF1">
    <property type="entry name" value="MANNOSYL-D-GLYCERATE TRANSPORT_METABOLISM SYSTEM REPRESSOR MNGR-RELATED"/>
    <property type="match status" value="1"/>
</dbReference>
<dbReference type="SUPFAM" id="SSF64288">
    <property type="entry name" value="Chorismate lyase-like"/>
    <property type="match status" value="1"/>
</dbReference>
<dbReference type="OrthoDB" id="9815017at2"/>
<proteinExistence type="predicted"/>
<dbReference type="Proteomes" id="UP000474042">
    <property type="component" value="Unassembled WGS sequence"/>
</dbReference>
<dbReference type="EMBL" id="BKBC01000003">
    <property type="protein sequence ID" value="GEQ19904.1"/>
    <property type="molecule type" value="Genomic_DNA"/>
</dbReference>
<comment type="caution">
    <text evidence="5">The sequence shown here is derived from an EMBL/GenBank/DDBJ whole genome shotgun (WGS) entry which is preliminary data.</text>
</comment>
<dbReference type="GO" id="GO:0003700">
    <property type="term" value="F:DNA-binding transcription factor activity"/>
    <property type="evidence" value="ECO:0007669"/>
    <property type="project" value="InterPro"/>
</dbReference>
<dbReference type="InterPro" id="IPR036390">
    <property type="entry name" value="WH_DNA-bd_sf"/>
</dbReference>
<dbReference type="PROSITE" id="PS50949">
    <property type="entry name" value="HTH_GNTR"/>
    <property type="match status" value="1"/>
</dbReference>
<dbReference type="GO" id="GO:0003677">
    <property type="term" value="F:DNA binding"/>
    <property type="evidence" value="ECO:0007669"/>
    <property type="project" value="UniProtKB-KW"/>
</dbReference>
<dbReference type="Pfam" id="PF00392">
    <property type="entry name" value="GntR"/>
    <property type="match status" value="1"/>
</dbReference>
<evidence type="ECO:0000313" key="6">
    <source>
        <dbReference type="EMBL" id="NAS19652.1"/>
    </source>
</evidence>
<dbReference type="KEGG" id="cbut:ATN24_14315"/>
<evidence type="ECO:0000256" key="1">
    <source>
        <dbReference type="ARBA" id="ARBA00023015"/>
    </source>
</evidence>
<accession>A0A0Q0TYB5</accession>